<proteinExistence type="predicted"/>
<reference evidence="1" key="2">
    <citation type="journal article" date="2015" name="Fish Shellfish Immunol.">
        <title>Early steps in the European eel (Anguilla anguilla)-Vibrio vulnificus interaction in the gills: Role of the RtxA13 toxin.</title>
        <authorList>
            <person name="Callol A."/>
            <person name="Pajuelo D."/>
            <person name="Ebbesson L."/>
            <person name="Teles M."/>
            <person name="MacKenzie S."/>
            <person name="Amaro C."/>
        </authorList>
    </citation>
    <scope>NUCLEOTIDE SEQUENCE</scope>
</reference>
<protein>
    <submittedName>
        <fullName evidence="1">Uncharacterized protein</fullName>
    </submittedName>
</protein>
<dbReference type="AlphaFoldDB" id="A0A0E9SMH9"/>
<sequence>MRSWCGLRMNASVWHNRTLDFAQRGVE</sequence>
<evidence type="ECO:0000313" key="1">
    <source>
        <dbReference type="EMBL" id="JAH42437.1"/>
    </source>
</evidence>
<organism evidence="1">
    <name type="scientific">Anguilla anguilla</name>
    <name type="common">European freshwater eel</name>
    <name type="synonym">Muraena anguilla</name>
    <dbReference type="NCBI Taxonomy" id="7936"/>
    <lineage>
        <taxon>Eukaryota</taxon>
        <taxon>Metazoa</taxon>
        <taxon>Chordata</taxon>
        <taxon>Craniata</taxon>
        <taxon>Vertebrata</taxon>
        <taxon>Euteleostomi</taxon>
        <taxon>Actinopterygii</taxon>
        <taxon>Neopterygii</taxon>
        <taxon>Teleostei</taxon>
        <taxon>Anguilliformes</taxon>
        <taxon>Anguillidae</taxon>
        <taxon>Anguilla</taxon>
    </lineage>
</organism>
<accession>A0A0E9SMH9</accession>
<dbReference type="EMBL" id="GBXM01066140">
    <property type="protein sequence ID" value="JAH42437.1"/>
    <property type="molecule type" value="Transcribed_RNA"/>
</dbReference>
<name>A0A0E9SMH9_ANGAN</name>
<reference evidence="1" key="1">
    <citation type="submission" date="2014-11" db="EMBL/GenBank/DDBJ databases">
        <authorList>
            <person name="Amaro Gonzalez C."/>
        </authorList>
    </citation>
    <scope>NUCLEOTIDE SEQUENCE</scope>
</reference>